<proteinExistence type="inferred from homology"/>
<accession>A0A157RN14</accession>
<dbReference type="PROSITE" id="PS50931">
    <property type="entry name" value="HTH_LYSR"/>
    <property type="match status" value="1"/>
</dbReference>
<comment type="similarity">
    <text evidence="1">Belongs to the LysR transcriptional regulatory family.</text>
</comment>
<dbReference type="AlphaFoldDB" id="A0A157RN14"/>
<evidence type="ECO:0000313" key="7">
    <source>
        <dbReference type="Proteomes" id="UP000077037"/>
    </source>
</evidence>
<dbReference type="SUPFAM" id="SSF53850">
    <property type="entry name" value="Periplasmic binding protein-like II"/>
    <property type="match status" value="1"/>
</dbReference>
<sequence length="305" mass="33678">MDLVDCRLVVNIARSQSLTHGGRDTFLSLPAASLRLKSLEGELGLRLFHRRHNGMEPTEAGHAFIQHAQTILANVEGLHTHLRGFKDKGRRFLRVAANTSYVTDYLPPLVRDYLAAHPGVGIDVQSARNCDIDASLMEDRIDIGFVSSYTANFCTEPIDFGPDPLVAIVSADSPLAGLDRMDMRRFAACDHVVLGEQSTLTYYLRARLAEDGLKLNVRTTVADYRAILEMVASGIGVGVVHASLLHRYESRKVRAVALDAAWSQHRRYALVAEGARSQHYVNDFLSYVVDHWVSARPGDVTQAAA</sequence>
<reference evidence="6 7" key="1">
    <citation type="submission" date="2016-03" db="EMBL/GenBank/DDBJ databases">
        <authorList>
            <consortium name="Pathogen Informatics"/>
        </authorList>
    </citation>
    <scope>NUCLEOTIDE SEQUENCE [LARGE SCALE GENOMIC DNA]</scope>
    <source>
        <strain evidence="6 7">NCTC13364</strain>
    </source>
</reference>
<evidence type="ECO:0000256" key="1">
    <source>
        <dbReference type="ARBA" id="ARBA00009437"/>
    </source>
</evidence>
<dbReference type="GO" id="GO:0005829">
    <property type="term" value="C:cytosol"/>
    <property type="evidence" value="ECO:0007669"/>
    <property type="project" value="TreeGrafter"/>
</dbReference>
<dbReference type="Gene3D" id="3.40.190.290">
    <property type="match status" value="1"/>
</dbReference>
<evidence type="ECO:0000313" key="6">
    <source>
        <dbReference type="EMBL" id="SAI59357.1"/>
    </source>
</evidence>
<name>A0A157RN14_9BORD</name>
<dbReference type="PANTHER" id="PTHR30419">
    <property type="entry name" value="HTH-TYPE TRANSCRIPTIONAL REGULATOR YBHD"/>
    <property type="match status" value="1"/>
</dbReference>
<keyword evidence="3" id="KW-0238">DNA-binding</keyword>
<protein>
    <submittedName>
        <fullName evidence="6">LysR family transcriptional regulator</fullName>
    </submittedName>
</protein>
<dbReference type="SUPFAM" id="SSF46785">
    <property type="entry name" value="Winged helix' DNA-binding domain"/>
    <property type="match status" value="1"/>
</dbReference>
<dbReference type="RefSeq" id="WP_066421085.1">
    <property type="nucleotide sequence ID" value="NZ_FKBS01000029.1"/>
</dbReference>
<dbReference type="GO" id="GO:0003677">
    <property type="term" value="F:DNA binding"/>
    <property type="evidence" value="ECO:0007669"/>
    <property type="project" value="UniProtKB-KW"/>
</dbReference>
<dbReference type="OrthoDB" id="9072091at2"/>
<dbReference type="InterPro" id="IPR036388">
    <property type="entry name" value="WH-like_DNA-bd_sf"/>
</dbReference>
<dbReference type="Pfam" id="PF00126">
    <property type="entry name" value="HTH_1"/>
    <property type="match status" value="1"/>
</dbReference>
<dbReference type="Proteomes" id="UP000077037">
    <property type="component" value="Unassembled WGS sequence"/>
</dbReference>
<dbReference type="Gene3D" id="1.10.10.10">
    <property type="entry name" value="Winged helix-like DNA-binding domain superfamily/Winged helix DNA-binding domain"/>
    <property type="match status" value="1"/>
</dbReference>
<dbReference type="GO" id="GO:0003700">
    <property type="term" value="F:DNA-binding transcription factor activity"/>
    <property type="evidence" value="ECO:0007669"/>
    <property type="project" value="InterPro"/>
</dbReference>
<dbReference type="InterPro" id="IPR050950">
    <property type="entry name" value="HTH-type_LysR_regulators"/>
</dbReference>
<dbReference type="PANTHER" id="PTHR30419:SF2">
    <property type="entry name" value="LYSR FAMILY TRANSCRIPTIONAL REGULATOR"/>
    <property type="match status" value="1"/>
</dbReference>
<evidence type="ECO:0000256" key="3">
    <source>
        <dbReference type="ARBA" id="ARBA00023125"/>
    </source>
</evidence>
<organism evidence="6 7">
    <name type="scientific">Bordetella ansorpii</name>
    <dbReference type="NCBI Taxonomy" id="288768"/>
    <lineage>
        <taxon>Bacteria</taxon>
        <taxon>Pseudomonadati</taxon>
        <taxon>Pseudomonadota</taxon>
        <taxon>Betaproteobacteria</taxon>
        <taxon>Burkholderiales</taxon>
        <taxon>Alcaligenaceae</taxon>
        <taxon>Bordetella</taxon>
    </lineage>
</organism>
<dbReference type="InterPro" id="IPR036390">
    <property type="entry name" value="WH_DNA-bd_sf"/>
</dbReference>
<dbReference type="InterPro" id="IPR005119">
    <property type="entry name" value="LysR_subst-bd"/>
</dbReference>
<evidence type="ECO:0000256" key="2">
    <source>
        <dbReference type="ARBA" id="ARBA00023015"/>
    </source>
</evidence>
<feature type="domain" description="HTH lysR-type" evidence="5">
    <location>
        <begin position="1"/>
        <end position="58"/>
    </location>
</feature>
<evidence type="ECO:0000256" key="4">
    <source>
        <dbReference type="ARBA" id="ARBA00023163"/>
    </source>
</evidence>
<keyword evidence="4" id="KW-0804">Transcription</keyword>
<dbReference type="EMBL" id="FKBS01000029">
    <property type="protein sequence ID" value="SAI59357.1"/>
    <property type="molecule type" value="Genomic_DNA"/>
</dbReference>
<dbReference type="Pfam" id="PF03466">
    <property type="entry name" value="LysR_substrate"/>
    <property type="match status" value="1"/>
</dbReference>
<keyword evidence="2" id="KW-0805">Transcription regulation</keyword>
<gene>
    <name evidence="6" type="primary">cmpR_13</name>
    <name evidence="6" type="ORF">SAMEA1982600_05272</name>
</gene>
<dbReference type="InterPro" id="IPR000847">
    <property type="entry name" value="LysR_HTH_N"/>
</dbReference>
<evidence type="ECO:0000259" key="5">
    <source>
        <dbReference type="PROSITE" id="PS50931"/>
    </source>
</evidence>